<sequence length="80" mass="9013">MCLCESWFSLGRCPGVGWLGQMVGNSSVFNFLRNLHTVLHSGCTNSHFHQQCKVVPFFPHPLQCLLFVDFLMMAILAGVR</sequence>
<reference evidence="2" key="1">
    <citation type="submission" date="2025-08" db="UniProtKB">
        <authorList>
            <consortium name="Ensembl"/>
        </authorList>
    </citation>
    <scope>IDENTIFICATION</scope>
</reference>
<feature type="transmembrane region" description="Helical" evidence="1">
    <location>
        <begin position="60"/>
        <end position="79"/>
    </location>
</feature>
<dbReference type="AlphaFoldDB" id="A0A8D0ZLW4"/>
<evidence type="ECO:0000313" key="3">
    <source>
        <dbReference type="Proteomes" id="UP000694720"/>
    </source>
</evidence>
<dbReference type="Ensembl" id="ENSSSCT00035046509.1">
    <property type="protein sequence ID" value="ENSSSCP00035018591.1"/>
    <property type="gene ID" value="ENSSSCG00035035102.1"/>
</dbReference>
<keyword evidence="1" id="KW-0812">Transmembrane</keyword>
<keyword evidence="1" id="KW-1133">Transmembrane helix</keyword>
<evidence type="ECO:0000313" key="2">
    <source>
        <dbReference type="Ensembl" id="ENSSSCP00035018591.1"/>
    </source>
</evidence>
<accession>A0A8D0ZLW4</accession>
<organism evidence="2 3">
    <name type="scientific">Sus scrofa</name>
    <name type="common">Pig</name>
    <dbReference type="NCBI Taxonomy" id="9823"/>
    <lineage>
        <taxon>Eukaryota</taxon>
        <taxon>Metazoa</taxon>
        <taxon>Chordata</taxon>
        <taxon>Craniata</taxon>
        <taxon>Vertebrata</taxon>
        <taxon>Euteleostomi</taxon>
        <taxon>Mammalia</taxon>
        <taxon>Eutheria</taxon>
        <taxon>Laurasiatheria</taxon>
        <taxon>Artiodactyla</taxon>
        <taxon>Suina</taxon>
        <taxon>Suidae</taxon>
        <taxon>Sus</taxon>
    </lineage>
</organism>
<name>A0A8D0ZLW4_PIG</name>
<keyword evidence="1" id="KW-0472">Membrane</keyword>
<dbReference type="Proteomes" id="UP000694720">
    <property type="component" value="Unplaced"/>
</dbReference>
<proteinExistence type="predicted"/>
<evidence type="ECO:0000256" key="1">
    <source>
        <dbReference type="SAM" id="Phobius"/>
    </source>
</evidence>
<protein>
    <submittedName>
        <fullName evidence="2">Uncharacterized protein</fullName>
    </submittedName>
</protein>